<dbReference type="Proteomes" id="UP000003806">
    <property type="component" value="Chromosome"/>
</dbReference>
<evidence type="ECO:0000256" key="2">
    <source>
        <dbReference type="ARBA" id="ARBA00004418"/>
    </source>
</evidence>
<dbReference type="EMBL" id="CM001376">
    <property type="protein sequence ID" value="EHM13616.1"/>
    <property type="molecule type" value="Genomic_DNA"/>
</dbReference>
<accession>H0UM40</accession>
<dbReference type="NCBIfam" id="TIGR02532">
    <property type="entry name" value="IV_pilin_GFxxxE"/>
    <property type="match status" value="1"/>
</dbReference>
<name>H0UM40_9BACT</name>
<evidence type="ECO:0000313" key="6">
    <source>
        <dbReference type="Proteomes" id="UP000003806"/>
    </source>
</evidence>
<evidence type="ECO:0000256" key="3">
    <source>
        <dbReference type="ARBA" id="ARBA00022764"/>
    </source>
</evidence>
<dbReference type="GO" id="GO:0042597">
    <property type="term" value="C:periplasmic space"/>
    <property type="evidence" value="ECO:0007669"/>
    <property type="project" value="UniProtKB-SubCell"/>
</dbReference>
<organism evidence="5 6">
    <name type="scientific">Jonquetella anthropi DSM 22815</name>
    <dbReference type="NCBI Taxonomy" id="885272"/>
    <lineage>
        <taxon>Bacteria</taxon>
        <taxon>Thermotogati</taxon>
        <taxon>Synergistota</taxon>
        <taxon>Synergistia</taxon>
        <taxon>Synergistales</taxon>
        <taxon>Dethiosulfovibrionaceae</taxon>
        <taxon>Jonquetella</taxon>
    </lineage>
</organism>
<keyword evidence="3" id="KW-0574">Periplasm</keyword>
<gene>
    <name evidence="5" type="ORF">JonanDRAFT_1250</name>
</gene>
<evidence type="ECO:0000313" key="5">
    <source>
        <dbReference type="EMBL" id="EHM13616.1"/>
    </source>
</evidence>
<dbReference type="Gene3D" id="3.30.700.10">
    <property type="entry name" value="Glycoprotein, Type 4 Pilin"/>
    <property type="match status" value="1"/>
</dbReference>
<comment type="subcellular location">
    <subcellularLocation>
        <location evidence="1">Cell outer membrane</location>
        <topology evidence="1">Single-pass membrane protein</topology>
    </subcellularLocation>
    <subcellularLocation>
        <location evidence="2">Periplasm</location>
    </subcellularLocation>
</comment>
<dbReference type="RefSeq" id="WP_008523207.1">
    <property type="nucleotide sequence ID" value="NZ_CM001376.1"/>
</dbReference>
<evidence type="ECO:0000256" key="4">
    <source>
        <dbReference type="ARBA" id="ARBA00023237"/>
    </source>
</evidence>
<reference evidence="5 6" key="1">
    <citation type="submission" date="2011-11" db="EMBL/GenBank/DDBJ databases">
        <title>The Noncontiguous Finished genome of Jonquetella anthropi DSM 22815.</title>
        <authorList>
            <consortium name="US DOE Joint Genome Institute (JGI-PGF)"/>
            <person name="Lucas S."/>
            <person name="Copeland A."/>
            <person name="Lapidus A."/>
            <person name="Glavina del Rio T."/>
            <person name="Dalin E."/>
            <person name="Tice H."/>
            <person name="Bruce D."/>
            <person name="Goodwin L."/>
            <person name="Pitluck S."/>
            <person name="Peters L."/>
            <person name="Mikhailova N."/>
            <person name="Held B."/>
            <person name="Kyrpides N."/>
            <person name="Mavromatis K."/>
            <person name="Ivanova N."/>
            <person name="Markowitz V."/>
            <person name="Cheng J.-F."/>
            <person name="Hugenholtz P."/>
            <person name="Woyke T."/>
            <person name="Wu D."/>
            <person name="Gronow S."/>
            <person name="Wellnitz S."/>
            <person name="Brambilla E."/>
            <person name="Klenk H.-P."/>
            <person name="Eisen J.A."/>
        </authorList>
    </citation>
    <scope>NUCLEOTIDE SEQUENCE [LARGE SCALE GENOMIC DNA]</scope>
    <source>
        <strain evidence="5 6">DSM 22815</strain>
    </source>
</reference>
<dbReference type="InterPro" id="IPR012902">
    <property type="entry name" value="N_methyl_site"/>
</dbReference>
<proteinExistence type="predicted"/>
<dbReference type="STRING" id="885272.JonanDRAFT_1250"/>
<evidence type="ECO:0000256" key="1">
    <source>
        <dbReference type="ARBA" id="ARBA00004203"/>
    </source>
</evidence>
<dbReference type="eggNOG" id="COG2165">
    <property type="taxonomic scope" value="Bacteria"/>
</dbReference>
<dbReference type="HOGENOM" id="CLU_1675550_0_0_0"/>
<dbReference type="GO" id="GO:0009279">
    <property type="term" value="C:cell outer membrane"/>
    <property type="evidence" value="ECO:0007669"/>
    <property type="project" value="UniProtKB-SubCell"/>
</dbReference>
<dbReference type="InterPro" id="IPR045584">
    <property type="entry name" value="Pilin-like"/>
</dbReference>
<keyword evidence="6" id="KW-1185">Reference proteome</keyword>
<keyword evidence="4" id="KW-0472">Membrane</keyword>
<sequence length="157" mass="16233">MKKRRAGFSFVELLIALAIMAALASTMLLTLGGGTDKAEATRIASDLQSIRAAALLYVSDKAGTDDAGKVPTLAALEPYLHGGTKLTQVNGAYKLFPSAGTASDKWFIGYSGITPSSGVAQKLALQAAALDLLGGDGSSEPTAQFQASEATVWLRIL</sequence>
<dbReference type="AlphaFoldDB" id="H0UM40"/>
<dbReference type="SUPFAM" id="SSF54523">
    <property type="entry name" value="Pili subunits"/>
    <property type="match status" value="1"/>
</dbReference>
<protein>
    <submittedName>
        <fullName evidence="5">Prepilin-type N-terminal cleavage/methylation domain-containing protein</fullName>
    </submittedName>
</protein>
<dbReference type="Pfam" id="PF07963">
    <property type="entry name" value="N_methyl"/>
    <property type="match status" value="1"/>
</dbReference>
<keyword evidence="4" id="KW-0998">Cell outer membrane</keyword>